<evidence type="ECO:0000313" key="3">
    <source>
        <dbReference type="Proteomes" id="UP000824260"/>
    </source>
</evidence>
<dbReference type="AlphaFoldDB" id="A0A9D0ZNU0"/>
<dbReference type="Proteomes" id="UP000824260">
    <property type="component" value="Unassembled WGS sequence"/>
</dbReference>
<comment type="caution">
    <text evidence="2">The sequence shown here is derived from an EMBL/GenBank/DDBJ whole genome shotgun (WGS) entry which is preliminary data.</text>
</comment>
<accession>A0A9D0ZNU0</accession>
<dbReference type="InterPro" id="IPR041657">
    <property type="entry name" value="HTH_17"/>
</dbReference>
<proteinExistence type="predicted"/>
<organism evidence="2 3">
    <name type="scientific">Candidatus Pullichristensenella stercorigallinarum</name>
    <dbReference type="NCBI Taxonomy" id="2840909"/>
    <lineage>
        <taxon>Bacteria</taxon>
        <taxon>Bacillati</taxon>
        <taxon>Bacillota</taxon>
        <taxon>Clostridia</taxon>
        <taxon>Candidatus Pullichristensenella</taxon>
    </lineage>
</organism>
<reference evidence="2" key="2">
    <citation type="journal article" date="2021" name="PeerJ">
        <title>Extensive microbial diversity within the chicken gut microbiome revealed by metagenomics and culture.</title>
        <authorList>
            <person name="Gilroy R."/>
            <person name="Ravi A."/>
            <person name="Getino M."/>
            <person name="Pursley I."/>
            <person name="Horton D.L."/>
            <person name="Alikhan N.F."/>
            <person name="Baker D."/>
            <person name="Gharbi K."/>
            <person name="Hall N."/>
            <person name="Watson M."/>
            <person name="Adriaenssens E.M."/>
            <person name="Foster-Nyarko E."/>
            <person name="Jarju S."/>
            <person name="Secka A."/>
            <person name="Antonio M."/>
            <person name="Oren A."/>
            <person name="Chaudhuri R.R."/>
            <person name="La Ragione R."/>
            <person name="Hildebrand F."/>
            <person name="Pallen M.J."/>
        </authorList>
    </citation>
    <scope>NUCLEOTIDE SEQUENCE</scope>
    <source>
        <strain evidence="2">ChiSjej6B24-2974</strain>
    </source>
</reference>
<evidence type="ECO:0000313" key="2">
    <source>
        <dbReference type="EMBL" id="HIQ83833.1"/>
    </source>
</evidence>
<reference evidence="2" key="1">
    <citation type="submission" date="2020-10" db="EMBL/GenBank/DDBJ databases">
        <authorList>
            <person name="Gilroy R."/>
        </authorList>
    </citation>
    <scope>NUCLEOTIDE SEQUENCE</scope>
    <source>
        <strain evidence="2">ChiSjej6B24-2974</strain>
    </source>
</reference>
<name>A0A9D0ZNU0_9FIRM</name>
<sequence>MRNWPKTEGGNVLIAEQTGARKSVGKRTYSVEEVREILGISRRKAYDLCNSDIFKVIRVGRALRISKASFDHWLDGCEQNGGE</sequence>
<dbReference type="EMBL" id="DVFZ01000113">
    <property type="protein sequence ID" value="HIQ83833.1"/>
    <property type="molecule type" value="Genomic_DNA"/>
</dbReference>
<dbReference type="Pfam" id="PF12728">
    <property type="entry name" value="HTH_17"/>
    <property type="match status" value="1"/>
</dbReference>
<feature type="domain" description="Helix-turn-helix" evidence="1">
    <location>
        <begin position="29"/>
        <end position="76"/>
    </location>
</feature>
<gene>
    <name evidence="2" type="ORF">IAA52_12140</name>
</gene>
<evidence type="ECO:0000259" key="1">
    <source>
        <dbReference type="Pfam" id="PF12728"/>
    </source>
</evidence>
<protein>
    <submittedName>
        <fullName evidence="2">Helix-turn-helix domain-containing protein</fullName>
    </submittedName>
</protein>